<organism evidence="2 3">
    <name type="scientific">Pannonibacter phragmitetus</name>
    <dbReference type="NCBI Taxonomy" id="121719"/>
    <lineage>
        <taxon>Bacteria</taxon>
        <taxon>Pseudomonadati</taxon>
        <taxon>Pseudomonadota</taxon>
        <taxon>Alphaproteobacteria</taxon>
        <taxon>Hyphomicrobiales</taxon>
        <taxon>Stappiaceae</taxon>
        <taxon>Pannonibacter</taxon>
    </lineage>
</organism>
<dbReference type="Gene3D" id="3.40.1090.10">
    <property type="entry name" value="Cytosolic phospholipase A2 catalytic domain"/>
    <property type="match status" value="1"/>
</dbReference>
<dbReference type="RefSeq" id="WP_058899791.1">
    <property type="nucleotide sequence ID" value="NZ_CP013068.1"/>
</dbReference>
<feature type="transmembrane region" description="Helical" evidence="1">
    <location>
        <begin position="145"/>
        <end position="167"/>
    </location>
</feature>
<protein>
    <recommendedName>
        <fullName evidence="4">PNPLA domain-containing protein</fullName>
    </recommendedName>
</protein>
<dbReference type="InterPro" id="IPR016035">
    <property type="entry name" value="Acyl_Trfase/lysoPLipase"/>
</dbReference>
<reference evidence="2 3" key="1">
    <citation type="submission" date="2015-10" db="EMBL/GenBank/DDBJ databases">
        <title>The world's first case of liver abscess caused by Pannonibacter phragmitetus.</title>
        <authorList>
            <person name="Ming D."/>
            <person name="Wang M."/>
            <person name="Zhou Y."/>
            <person name="Jiang T."/>
            <person name="Hu S."/>
        </authorList>
    </citation>
    <scope>NUCLEOTIDE SEQUENCE [LARGE SCALE GENOMIC DNA]</scope>
    <source>
        <strain evidence="2 3">31801</strain>
    </source>
</reference>
<keyword evidence="1" id="KW-0472">Membrane</keyword>
<dbReference type="STRING" id="121719.APZ00_18390"/>
<keyword evidence="1" id="KW-1133">Transmembrane helix</keyword>
<dbReference type="Proteomes" id="UP000064921">
    <property type="component" value="Chromosome"/>
</dbReference>
<feature type="transmembrane region" description="Helical" evidence="1">
    <location>
        <begin position="114"/>
        <end position="133"/>
    </location>
</feature>
<dbReference type="AlphaFoldDB" id="A0A0U2W8I5"/>
<name>A0A0U2W8I5_9HYPH</name>
<dbReference type="EMBL" id="CP013068">
    <property type="protein sequence ID" value="ALV28778.1"/>
    <property type="molecule type" value="Genomic_DNA"/>
</dbReference>
<evidence type="ECO:0000313" key="3">
    <source>
        <dbReference type="Proteomes" id="UP000064921"/>
    </source>
</evidence>
<dbReference type="SUPFAM" id="SSF52151">
    <property type="entry name" value="FabD/lysophospholipase-like"/>
    <property type="match status" value="1"/>
</dbReference>
<feature type="transmembrane region" description="Helical" evidence="1">
    <location>
        <begin position="20"/>
        <end position="47"/>
    </location>
</feature>
<gene>
    <name evidence="2" type="ORF">APZ00_18390</name>
</gene>
<evidence type="ECO:0000313" key="2">
    <source>
        <dbReference type="EMBL" id="ALV28778.1"/>
    </source>
</evidence>
<evidence type="ECO:0008006" key="4">
    <source>
        <dbReference type="Google" id="ProtNLM"/>
    </source>
</evidence>
<evidence type="ECO:0000256" key="1">
    <source>
        <dbReference type="SAM" id="Phobius"/>
    </source>
</evidence>
<accession>A0A0U2W8I5</accession>
<feature type="transmembrane region" description="Helical" evidence="1">
    <location>
        <begin position="179"/>
        <end position="196"/>
    </location>
</feature>
<sequence>MVVFECLAQVWAILVREVGAGLIAALAVYAVTFLVMRGTLASGFGLMQLFCDQRAHEEAIRRRGFWRLYLSPAFTATLLLFIWIGVALYLTRILPVALERDVGTSVRAALHAGQMPYGVLIWLVSGAIAAVWARPPDTPWQPGEPFRRFAGAAIGFAVTLAVLYLYLPALDPLFASREAGPQLALAVLVLVAFVGAESLRLQTCAAWFLLLLLVTALVALASAFNALVLTLGLAAGIGVLAWRMPVFRLRIPGLDYSGELPDPSSPGQDGSVWADRPEPPVLLAPEAVLAAWAARLGAENPAGNDGDAGQKTDDPEPLKPKLVLLATSGGAYRAGFWTAAVLDGLSRHDPLFPGAAAEAGKGQGTQSNVQLPGFMNAIRFITGASGGMVAGAYLTEQTSKAAQGLPVRPVARMIEDDIAAWQQQQPPQAPPGMRYPAREGVIVPRDSISPVARQMVRDVGAGLLPRVRRADRGRVLEAQWGTLRLPFNGWREEERQGLRPSVVFSPMLVETGAPLFISNLDLLEMRKHFAAEDPDVHSAEMFRVYPYAQAGGSGEEGHAVRTGKRGKDEFTVATAVRLSATFPYVSPAVSLPAMPQRRVVDAGYYDNYGVMAATGLINARAVRNWVVRNTSGVLIVNVRAFPDQDRAKPASALARLFWWLTSPLEGVFNARGSSQTIRNRDMLRMTRDLYGLALQEANPGVTPPKPWREIGQDFVTIANFTFDDPTTMSWFLIDSDYTRLQAEAERDTAAANPTVQRIAEFWQRNPLAFLKGE</sequence>
<feature type="transmembrane region" description="Helical" evidence="1">
    <location>
        <begin position="68"/>
        <end position="94"/>
    </location>
</feature>
<keyword evidence="3" id="KW-1185">Reference proteome</keyword>
<keyword evidence="1" id="KW-0812">Transmembrane</keyword>
<feature type="transmembrane region" description="Helical" evidence="1">
    <location>
        <begin position="208"/>
        <end position="241"/>
    </location>
</feature>
<proteinExistence type="predicted"/>
<dbReference type="KEGG" id="pphr:APZ00_18390"/>